<feature type="domain" description="N-acetyltransferase" evidence="1">
    <location>
        <begin position="10"/>
        <end position="95"/>
    </location>
</feature>
<dbReference type="PROSITE" id="PS51729">
    <property type="entry name" value="GNAT_YJDJ"/>
    <property type="match status" value="1"/>
</dbReference>
<protein>
    <submittedName>
        <fullName evidence="2">N-acetyltransferase</fullName>
    </submittedName>
</protein>
<accession>A0A3M0G7I1</accession>
<comment type="caution">
    <text evidence="2">The sequence shown here is derived from an EMBL/GenBank/DDBJ whole genome shotgun (WGS) entry which is preliminary data.</text>
</comment>
<keyword evidence="3" id="KW-1185">Reference proteome</keyword>
<dbReference type="GO" id="GO:0016740">
    <property type="term" value="F:transferase activity"/>
    <property type="evidence" value="ECO:0007669"/>
    <property type="project" value="UniProtKB-KW"/>
</dbReference>
<dbReference type="Pfam" id="PF14542">
    <property type="entry name" value="Acetyltransf_CG"/>
    <property type="match status" value="1"/>
</dbReference>
<evidence type="ECO:0000259" key="1">
    <source>
        <dbReference type="PROSITE" id="PS51729"/>
    </source>
</evidence>
<keyword evidence="2" id="KW-0808">Transferase</keyword>
<dbReference type="OrthoDB" id="1120671at2"/>
<dbReference type="InterPro" id="IPR045057">
    <property type="entry name" value="Gcn5-rel_NAT"/>
</dbReference>
<proteinExistence type="predicted"/>
<dbReference type="PANTHER" id="PTHR31435">
    <property type="entry name" value="PROTEIN NATD1"/>
    <property type="match status" value="1"/>
</dbReference>
<dbReference type="InterPro" id="IPR016181">
    <property type="entry name" value="Acyl_CoA_acyltransferase"/>
</dbReference>
<evidence type="ECO:0000313" key="2">
    <source>
        <dbReference type="EMBL" id="RMB57643.1"/>
    </source>
</evidence>
<dbReference type="SUPFAM" id="SSF55729">
    <property type="entry name" value="Acyl-CoA N-acyltransferases (Nat)"/>
    <property type="match status" value="1"/>
</dbReference>
<dbReference type="PANTHER" id="PTHR31435:SF10">
    <property type="entry name" value="BSR4717 PROTEIN"/>
    <property type="match status" value="1"/>
</dbReference>
<sequence>MKTLESLTLKNNTEKKQFELLVENNLARIEYIKTQDKIYLTHTEVPSELEGKGVGTAMVHKTLEWVKNNDLTLIPLCPFVALYIKKNPEYKSLVLKGINIA</sequence>
<dbReference type="EMBL" id="REFV01000010">
    <property type="protein sequence ID" value="RMB57643.1"/>
    <property type="molecule type" value="Genomic_DNA"/>
</dbReference>
<dbReference type="RefSeq" id="WP_121917750.1">
    <property type="nucleotide sequence ID" value="NZ_REFV01000010.1"/>
</dbReference>
<reference evidence="2 3" key="1">
    <citation type="submission" date="2018-10" db="EMBL/GenBank/DDBJ databases">
        <title>Dokdonia luteus sp. nov., isolated from sea water.</title>
        <authorList>
            <person name="Zhou L.Y."/>
            <person name="Du Z.J."/>
        </authorList>
    </citation>
    <scope>NUCLEOTIDE SEQUENCE [LARGE SCALE GENOMIC DNA]</scope>
    <source>
        <strain evidence="2 3">SH27</strain>
    </source>
</reference>
<dbReference type="AlphaFoldDB" id="A0A3M0G7I1"/>
<dbReference type="Gene3D" id="3.40.630.30">
    <property type="match status" value="1"/>
</dbReference>
<name>A0A3M0G7I1_9FLAO</name>
<dbReference type="Proteomes" id="UP000281985">
    <property type="component" value="Unassembled WGS sequence"/>
</dbReference>
<gene>
    <name evidence="2" type="ORF">EAX61_11055</name>
</gene>
<evidence type="ECO:0000313" key="3">
    <source>
        <dbReference type="Proteomes" id="UP000281985"/>
    </source>
</evidence>
<dbReference type="InterPro" id="IPR031165">
    <property type="entry name" value="GNAT_YJDJ"/>
</dbReference>
<organism evidence="2 3">
    <name type="scientific">Dokdonia sinensis</name>
    <dbReference type="NCBI Taxonomy" id="2479847"/>
    <lineage>
        <taxon>Bacteria</taxon>
        <taxon>Pseudomonadati</taxon>
        <taxon>Bacteroidota</taxon>
        <taxon>Flavobacteriia</taxon>
        <taxon>Flavobacteriales</taxon>
        <taxon>Flavobacteriaceae</taxon>
        <taxon>Dokdonia</taxon>
    </lineage>
</organism>